<evidence type="ECO:0000256" key="1">
    <source>
        <dbReference type="SAM" id="MobiDB-lite"/>
    </source>
</evidence>
<evidence type="ECO:0000313" key="2">
    <source>
        <dbReference type="EMBL" id="KAF2423656.1"/>
    </source>
</evidence>
<feature type="region of interest" description="Disordered" evidence="1">
    <location>
        <begin position="32"/>
        <end position="147"/>
    </location>
</feature>
<feature type="region of interest" description="Disordered" evidence="1">
    <location>
        <begin position="389"/>
        <end position="696"/>
    </location>
</feature>
<protein>
    <submittedName>
        <fullName evidence="2">Uncharacterized protein</fullName>
    </submittedName>
</protein>
<gene>
    <name evidence="2" type="ORF">EJ08DRAFT_664240</name>
</gene>
<feature type="compositionally biased region" description="Polar residues" evidence="1">
    <location>
        <begin position="821"/>
        <end position="836"/>
    </location>
</feature>
<feature type="compositionally biased region" description="Polar residues" evidence="1">
    <location>
        <begin position="32"/>
        <end position="43"/>
    </location>
</feature>
<feature type="compositionally biased region" description="Polar residues" evidence="1">
    <location>
        <begin position="647"/>
        <end position="678"/>
    </location>
</feature>
<dbReference type="Proteomes" id="UP000800235">
    <property type="component" value="Unassembled WGS sequence"/>
</dbReference>
<name>A0A9P4TU00_9PEZI</name>
<dbReference type="EMBL" id="MU007079">
    <property type="protein sequence ID" value="KAF2423656.1"/>
    <property type="molecule type" value="Genomic_DNA"/>
</dbReference>
<feature type="compositionally biased region" description="Basic and acidic residues" evidence="1">
    <location>
        <begin position="255"/>
        <end position="267"/>
    </location>
</feature>
<feature type="region of interest" description="Disordered" evidence="1">
    <location>
        <begin position="718"/>
        <end position="957"/>
    </location>
</feature>
<feature type="compositionally biased region" description="Basic and acidic residues" evidence="1">
    <location>
        <begin position="447"/>
        <end position="465"/>
    </location>
</feature>
<feature type="compositionally biased region" description="Low complexity" evidence="1">
    <location>
        <begin position="872"/>
        <end position="934"/>
    </location>
</feature>
<feature type="compositionally biased region" description="Polar residues" evidence="1">
    <location>
        <begin position="721"/>
        <end position="738"/>
    </location>
</feature>
<feature type="compositionally biased region" description="Low complexity" evidence="1">
    <location>
        <begin position="83"/>
        <end position="119"/>
    </location>
</feature>
<proteinExistence type="predicted"/>
<dbReference type="OrthoDB" id="5416983at2759"/>
<feature type="compositionally biased region" description="Polar residues" evidence="1">
    <location>
        <begin position="553"/>
        <end position="575"/>
    </location>
</feature>
<feature type="compositionally biased region" description="Pro residues" evidence="1">
    <location>
        <begin position="845"/>
        <end position="854"/>
    </location>
</feature>
<organism evidence="2 3">
    <name type="scientific">Tothia fuscella</name>
    <dbReference type="NCBI Taxonomy" id="1048955"/>
    <lineage>
        <taxon>Eukaryota</taxon>
        <taxon>Fungi</taxon>
        <taxon>Dikarya</taxon>
        <taxon>Ascomycota</taxon>
        <taxon>Pezizomycotina</taxon>
        <taxon>Dothideomycetes</taxon>
        <taxon>Pleosporomycetidae</taxon>
        <taxon>Venturiales</taxon>
        <taxon>Cylindrosympodiaceae</taxon>
        <taxon>Tothia</taxon>
    </lineage>
</organism>
<feature type="compositionally biased region" description="Polar residues" evidence="1">
    <location>
        <begin position="772"/>
        <end position="791"/>
    </location>
</feature>
<keyword evidence="3" id="KW-1185">Reference proteome</keyword>
<feature type="compositionally biased region" description="Polar residues" evidence="1">
    <location>
        <begin position="485"/>
        <end position="509"/>
    </location>
</feature>
<feature type="compositionally biased region" description="Polar residues" evidence="1">
    <location>
        <begin position="935"/>
        <end position="956"/>
    </location>
</feature>
<reference evidence="2" key="1">
    <citation type="journal article" date="2020" name="Stud. Mycol.">
        <title>101 Dothideomycetes genomes: a test case for predicting lifestyles and emergence of pathogens.</title>
        <authorList>
            <person name="Haridas S."/>
            <person name="Albert R."/>
            <person name="Binder M."/>
            <person name="Bloem J."/>
            <person name="Labutti K."/>
            <person name="Salamov A."/>
            <person name="Andreopoulos B."/>
            <person name="Baker S."/>
            <person name="Barry K."/>
            <person name="Bills G."/>
            <person name="Bluhm B."/>
            <person name="Cannon C."/>
            <person name="Castanera R."/>
            <person name="Culley D."/>
            <person name="Daum C."/>
            <person name="Ezra D."/>
            <person name="Gonzalez J."/>
            <person name="Henrissat B."/>
            <person name="Kuo A."/>
            <person name="Liang C."/>
            <person name="Lipzen A."/>
            <person name="Lutzoni F."/>
            <person name="Magnuson J."/>
            <person name="Mondo S."/>
            <person name="Nolan M."/>
            <person name="Ohm R."/>
            <person name="Pangilinan J."/>
            <person name="Park H.-J."/>
            <person name="Ramirez L."/>
            <person name="Alfaro M."/>
            <person name="Sun H."/>
            <person name="Tritt A."/>
            <person name="Yoshinaga Y."/>
            <person name="Zwiers L.-H."/>
            <person name="Turgeon B."/>
            <person name="Goodwin S."/>
            <person name="Spatafora J."/>
            <person name="Crous P."/>
            <person name="Grigoriev I."/>
        </authorList>
    </citation>
    <scope>NUCLEOTIDE SEQUENCE</scope>
    <source>
        <strain evidence="2">CBS 130266</strain>
    </source>
</reference>
<evidence type="ECO:0000313" key="3">
    <source>
        <dbReference type="Proteomes" id="UP000800235"/>
    </source>
</evidence>
<feature type="compositionally biased region" description="Polar residues" evidence="1">
    <location>
        <begin position="748"/>
        <end position="758"/>
    </location>
</feature>
<feature type="region of interest" description="Disordered" evidence="1">
    <location>
        <begin position="165"/>
        <end position="312"/>
    </location>
</feature>
<feature type="compositionally biased region" description="Basic and acidic residues" evidence="1">
    <location>
        <begin position="599"/>
        <end position="640"/>
    </location>
</feature>
<sequence>MATGEQVAHDAVNPLSMSARTIDDIATNITVDSAGQAPTQTISDQGQQQNNDEGEQREDGNEQHAPGASVSNSDHQTQRDTEATNLENATANSEATEAAQNESAANAAALADASGGSDTDNSRTEAADLALGPGLGHVRSNSVKKPTTFKSVSVTKNFLAKSAVAAPSVRSAGGDKGPAAGPSPTQAAVKPRLVAKSALGGAGSRSGLMKPNGGSGPDASKVWNKNRPVPPPPPRQFTDEELQTRYGIHLATRLQSDEAGKDPKWADIDDDEDDWAPDQVEWMDGTKSSVPTAEAQPSPAPDEKKDPLANEAPGEAVKQILTPMQKSQAPLSVKTILKPGVPVTGNQPKTGGLVLKGAPEKPTLVAKTPAGPSKSPWAPLPPVDKVPPVVINPPVLPQQQSRFQRDPHGFDALGPAPSPAKEIAADDFSRSWRDDRGSKELFNSHSGRYEPVTEARRGSRQEHGHRQPAVLQRPSHGGPAEPSAAFQTSRSGEAQSWTNRRRASSNLSGGSAGRRPSLGRLSDMAARPEIAEGVSPVNSSAIESPRLSFANVDHTQQGQQPPWTQRPQQGATEPQQPAGPASDVVAPVNGEVQPPAVPYEDHHAKMQQLMKEKIDRAKQQKQREREAEEQEKAARAERLKLKMAALATSTPSPNLNLKDSKANEAQVSTKSPKQQQRLTPAASPPKPPVPTSAGEVAQYGMMKVHQPQPVRKNITEALLTGKSSMEQYTDGASTSRRSGSPVKPVTRATPSSQPQQRNPAVRIPKPLPETLPEQSTNGPWKSPSPSESYNWVNKPMNAHSVPSGNVWGPPTREKALGNGTFEVNSTPFSHPNYNRSTGTIGTHGPPGPIAPPPSYKKSLRAGGDLNSNTNFSASQNSSVHSSSSHNASLANNLSASQHQSSPALQHQSSQASQHSSSHASQQPSPHASQHPSLQASQHHSPRESSLNPLNPHQAPSDNMRLSIKQQRPAFKVKAVADIASWNSLSATIVAEEKIKNEKIVADYDAKKALEAATIAAATLAVAQQPVAPVTAAPAEKVDSFVRTVRDANGKRIKIETTLSVRGEGGKPVDSMTFKGIVPTEQLRNSRFFPKEQPEMFIDFNAPPPPEGADHPVWGGAGSREHPIVSLPAPKPTVRLPGRDSAPPTPMAVSFPAQSAPAMARPIVQSVDWNQRFTNLFHPDAQMAGVNSASKAPLAHAAQQGAIRVSVPPKKHVFAAHRDTSSSVISKTHAEDVVFDAPGFGSKPDIKLTPAGENRVPLIIAKHARAASVEAVTVQRPVSPPAETIKVALTPGHETVYKYGTPKNVLAQRVAAGNKVTKTAAYGNGNATKKSAHLDRFPKIPKRSTQNFGPWN</sequence>
<feature type="compositionally biased region" description="Basic and acidic residues" evidence="1">
    <location>
        <begin position="423"/>
        <end position="439"/>
    </location>
</feature>
<comment type="caution">
    <text evidence="2">The sequence shown here is derived from an EMBL/GenBank/DDBJ whole genome shotgun (WGS) entry which is preliminary data.</text>
</comment>
<accession>A0A9P4TU00</accession>